<dbReference type="Proteomes" id="UP001382455">
    <property type="component" value="Unassembled WGS sequence"/>
</dbReference>
<evidence type="ECO:0000313" key="4">
    <source>
        <dbReference type="EMBL" id="MEI4550353.1"/>
    </source>
</evidence>
<evidence type="ECO:0000259" key="3">
    <source>
        <dbReference type="Pfam" id="PF07593"/>
    </source>
</evidence>
<sequence length="570" mass="62931">MSKHPGIQKKGIKFTLFMLFLPLMAIASNSVFEDITQKSGVNFNHFNGMTGKFYFPEMTGSGGALFDYDNDGDLDLYIVQGALLGKNDTLKDTLYKPQQPIGDKLYRNDYILNGKVQGNVSFTDVTEQSKLVVTDYGMGVAVGDYNNDGWRDLVVTNYGINRLLKNNGDGTFSDQSDALKQSQHRWGTSASFFDYNNDGWLDLYITNYVDYDVNNLKKCYARNSRLDYCGPAAFTPQADTLYLNNGDGSFSDVTFKTLSDYQAGPGLGVIADDFNNDGWLDLFVANDGAANQLWLNQQGKGFVDDALFSGTAFNLDGQAEASMGVDAADFDNDGDSDLFMTHLMGETNTLYKNDGTGLFTDVSQKMGLGLSSLPYTAFGTAWLDFDNDTFLDLVVLNGAVTSIESQLQAGEIYPLKQPNQLFKNISGRSFKELKGELVSSLNQSYVSRGAAVGDLDNDGDTDLIVFNNNGPVRILQNTYTQKPNWVGFSLNSKQFKRISYGAKIEVKLASGKSIWRRVRADGSYCSANDDRILVGLGNNTKINQVVIHQSSKKPHILNSFKLKQYNSITL</sequence>
<feature type="domain" description="ASPIC/UnbV" evidence="3">
    <location>
        <begin position="500"/>
        <end position="554"/>
    </location>
</feature>
<dbReference type="InterPro" id="IPR028994">
    <property type="entry name" value="Integrin_alpha_N"/>
</dbReference>
<dbReference type="InterPro" id="IPR011519">
    <property type="entry name" value="UnbV_ASPIC"/>
</dbReference>
<dbReference type="PANTHER" id="PTHR16026">
    <property type="entry name" value="CARTILAGE ACIDIC PROTEIN 1"/>
    <property type="match status" value="1"/>
</dbReference>
<name>A0ABU8ETS0_9GAMM</name>
<dbReference type="Pfam" id="PF01839">
    <property type="entry name" value="FG-GAP"/>
    <property type="match status" value="1"/>
</dbReference>
<dbReference type="EMBL" id="JBAWKS010000001">
    <property type="protein sequence ID" value="MEI4550353.1"/>
    <property type="molecule type" value="Genomic_DNA"/>
</dbReference>
<keyword evidence="1 2" id="KW-0732">Signal</keyword>
<reference evidence="4 5" key="1">
    <citation type="submission" date="2023-12" db="EMBL/GenBank/DDBJ databases">
        <title>Friends and Foes: Symbiotic and Algicidal bacterial influence on Karenia brevis blooms.</title>
        <authorList>
            <person name="Fei C."/>
            <person name="Mohamed A.R."/>
            <person name="Booker A."/>
            <person name="Arshad M."/>
            <person name="Klass S."/>
            <person name="Ahn S."/>
            <person name="Gilbert P.M."/>
            <person name="Heil C.A."/>
            <person name="Martinez J.M."/>
            <person name="Amin S.A."/>
        </authorList>
    </citation>
    <scope>NUCLEOTIDE SEQUENCE [LARGE SCALE GENOMIC DNA]</scope>
    <source>
        <strain evidence="4 5">CE15</strain>
    </source>
</reference>
<feature type="signal peptide" evidence="2">
    <location>
        <begin position="1"/>
        <end position="27"/>
    </location>
</feature>
<accession>A0ABU8ETS0</accession>
<dbReference type="Pfam" id="PF07593">
    <property type="entry name" value="UnbV_ASPIC"/>
    <property type="match status" value="1"/>
</dbReference>
<dbReference type="InterPro" id="IPR027039">
    <property type="entry name" value="Crtac1"/>
</dbReference>
<evidence type="ECO:0000313" key="5">
    <source>
        <dbReference type="Proteomes" id="UP001382455"/>
    </source>
</evidence>
<gene>
    <name evidence="4" type="ORF">WAE96_11820</name>
</gene>
<dbReference type="RefSeq" id="WP_336435576.1">
    <property type="nucleotide sequence ID" value="NZ_JBAWKS010000001.1"/>
</dbReference>
<evidence type="ECO:0000256" key="2">
    <source>
        <dbReference type="SAM" id="SignalP"/>
    </source>
</evidence>
<comment type="caution">
    <text evidence="4">The sequence shown here is derived from an EMBL/GenBank/DDBJ whole genome shotgun (WGS) entry which is preliminary data.</text>
</comment>
<keyword evidence="5" id="KW-1185">Reference proteome</keyword>
<evidence type="ECO:0000256" key="1">
    <source>
        <dbReference type="ARBA" id="ARBA00022729"/>
    </source>
</evidence>
<dbReference type="SUPFAM" id="SSF69318">
    <property type="entry name" value="Integrin alpha N-terminal domain"/>
    <property type="match status" value="1"/>
</dbReference>
<dbReference type="Pfam" id="PF13517">
    <property type="entry name" value="FG-GAP_3"/>
    <property type="match status" value="2"/>
</dbReference>
<feature type="chain" id="PRO_5046120000" evidence="2">
    <location>
        <begin position="28"/>
        <end position="570"/>
    </location>
</feature>
<proteinExistence type="predicted"/>
<organism evidence="4 5">
    <name type="scientific">Pseudoalteromonas spongiae</name>
    <dbReference type="NCBI Taxonomy" id="298657"/>
    <lineage>
        <taxon>Bacteria</taxon>
        <taxon>Pseudomonadati</taxon>
        <taxon>Pseudomonadota</taxon>
        <taxon>Gammaproteobacteria</taxon>
        <taxon>Alteromonadales</taxon>
        <taxon>Pseudoalteromonadaceae</taxon>
        <taxon>Pseudoalteromonas</taxon>
    </lineage>
</organism>
<dbReference type="PANTHER" id="PTHR16026:SF0">
    <property type="entry name" value="CARTILAGE ACIDIC PROTEIN 1"/>
    <property type="match status" value="1"/>
</dbReference>
<dbReference type="Gene3D" id="2.130.10.130">
    <property type="entry name" value="Integrin alpha, N-terminal"/>
    <property type="match status" value="2"/>
</dbReference>
<dbReference type="InterPro" id="IPR013517">
    <property type="entry name" value="FG-GAP"/>
</dbReference>
<protein>
    <submittedName>
        <fullName evidence="4">VCBS repeat-containing protein</fullName>
    </submittedName>
</protein>